<dbReference type="GO" id="GO:0003677">
    <property type="term" value="F:DNA binding"/>
    <property type="evidence" value="ECO:0007669"/>
    <property type="project" value="InterPro"/>
</dbReference>
<dbReference type="CDD" id="cd00093">
    <property type="entry name" value="HTH_XRE"/>
    <property type="match status" value="1"/>
</dbReference>
<dbReference type="InterPro" id="IPR010982">
    <property type="entry name" value="Lambda_DNA-bd_dom_sf"/>
</dbReference>
<name>A0A099I6Q6_CLOIN</name>
<evidence type="ECO:0000313" key="2">
    <source>
        <dbReference type="Proteomes" id="UP000030008"/>
    </source>
</evidence>
<dbReference type="Pfam" id="PF01381">
    <property type="entry name" value="HTH_3"/>
    <property type="match status" value="1"/>
</dbReference>
<reference evidence="1 2" key="1">
    <citation type="submission" date="2014-08" db="EMBL/GenBank/DDBJ databases">
        <title>Clostridium innocuum, an unnegligible vancomycin-resistant pathogen causing extra-intestinal infections.</title>
        <authorList>
            <person name="Feng Y."/>
            <person name="Chiu C.-H."/>
        </authorList>
    </citation>
    <scope>NUCLEOTIDE SEQUENCE [LARGE SCALE GENOMIC DNA]</scope>
    <source>
        <strain evidence="1 2">AN88</strain>
    </source>
</reference>
<dbReference type="AlphaFoldDB" id="A0A099I6Q6"/>
<dbReference type="Gene3D" id="1.10.260.40">
    <property type="entry name" value="lambda repressor-like DNA-binding domains"/>
    <property type="match status" value="1"/>
</dbReference>
<dbReference type="RefSeq" id="WP_044906029.1">
    <property type="nucleotide sequence ID" value="NZ_JAHOLM010000052.1"/>
</dbReference>
<proteinExistence type="predicted"/>
<organism evidence="1 2">
    <name type="scientific">Clostridium innocuum</name>
    <dbReference type="NCBI Taxonomy" id="1522"/>
    <lineage>
        <taxon>Bacteria</taxon>
        <taxon>Bacillati</taxon>
        <taxon>Bacillota</taxon>
        <taxon>Clostridia</taxon>
        <taxon>Eubacteriales</taxon>
        <taxon>Clostridiaceae</taxon>
        <taxon>Clostridium</taxon>
    </lineage>
</organism>
<dbReference type="EMBL" id="JQIF01000062">
    <property type="protein sequence ID" value="KGJ52568.1"/>
    <property type="molecule type" value="Genomic_DNA"/>
</dbReference>
<comment type="caution">
    <text evidence="1">The sequence shown here is derived from an EMBL/GenBank/DDBJ whole genome shotgun (WGS) entry which is preliminary data.</text>
</comment>
<evidence type="ECO:0000313" key="1">
    <source>
        <dbReference type="EMBL" id="KGJ52568.1"/>
    </source>
</evidence>
<accession>A0A099I6Q6</accession>
<dbReference type="PROSITE" id="PS50943">
    <property type="entry name" value="HTH_CROC1"/>
    <property type="match status" value="1"/>
</dbReference>
<sequence>MNLGEKLLKLRKEKGLSQEALAEQIKTTRQAISKCTEGAQSGRIIRAIRKRKSCCSCQIYSECPWIIC</sequence>
<protein>
    <submittedName>
        <fullName evidence="1">Uncharacterized protein</fullName>
    </submittedName>
</protein>
<gene>
    <name evidence="1" type="ORF">CIAN88_14025</name>
</gene>
<dbReference type="InterPro" id="IPR001387">
    <property type="entry name" value="Cro/C1-type_HTH"/>
</dbReference>
<dbReference type="Proteomes" id="UP000030008">
    <property type="component" value="Unassembled WGS sequence"/>
</dbReference>
<dbReference type="SUPFAM" id="SSF47413">
    <property type="entry name" value="lambda repressor-like DNA-binding domains"/>
    <property type="match status" value="1"/>
</dbReference>